<name>A0A0W8FLA8_9ZZZZ</name>
<evidence type="ECO:0000259" key="10">
    <source>
        <dbReference type="PROSITE" id="PS51198"/>
    </source>
</evidence>
<keyword evidence="3" id="KW-0378">Hydrolase</keyword>
<dbReference type="SUPFAM" id="SSF52540">
    <property type="entry name" value="P-loop containing nucleoside triphosphate hydrolases"/>
    <property type="match status" value="1"/>
</dbReference>
<comment type="catalytic activity">
    <reaction evidence="7">
        <text>Couples ATP hydrolysis with the unwinding of duplex DNA by translocating in the 3'-5' direction.</text>
        <dbReference type="EC" id="5.6.2.4"/>
    </reaction>
</comment>
<keyword evidence="4 12" id="KW-0347">Helicase</keyword>
<dbReference type="Pfam" id="PF00580">
    <property type="entry name" value="UvrD-helicase"/>
    <property type="match status" value="1"/>
</dbReference>
<keyword evidence="5" id="KW-0067">ATP-binding</keyword>
<dbReference type="Pfam" id="PF13361">
    <property type="entry name" value="UvrD_C"/>
    <property type="match status" value="1"/>
</dbReference>
<dbReference type="Gene3D" id="1.10.10.160">
    <property type="match status" value="1"/>
</dbReference>
<dbReference type="GO" id="GO:0005829">
    <property type="term" value="C:cytosol"/>
    <property type="evidence" value="ECO:0007669"/>
    <property type="project" value="TreeGrafter"/>
</dbReference>
<dbReference type="GO" id="GO:0043138">
    <property type="term" value="F:3'-5' DNA helicase activity"/>
    <property type="evidence" value="ECO:0007669"/>
    <property type="project" value="UniProtKB-EC"/>
</dbReference>
<evidence type="ECO:0000256" key="5">
    <source>
        <dbReference type="ARBA" id="ARBA00022840"/>
    </source>
</evidence>
<evidence type="ECO:0000256" key="9">
    <source>
        <dbReference type="ARBA" id="ARBA00048988"/>
    </source>
</evidence>
<feature type="domain" description="UvrD-like helicase ATP-binding" evidence="10">
    <location>
        <begin position="6"/>
        <end position="290"/>
    </location>
</feature>
<dbReference type="Gene3D" id="1.10.486.10">
    <property type="entry name" value="PCRA, domain 4"/>
    <property type="match status" value="1"/>
</dbReference>
<accession>A0A0W8FLA8</accession>
<dbReference type="Gene3D" id="3.40.50.300">
    <property type="entry name" value="P-loop containing nucleotide triphosphate hydrolases"/>
    <property type="match status" value="2"/>
</dbReference>
<comment type="caution">
    <text evidence="12">The sequence shown here is derived from an EMBL/GenBank/DDBJ whole genome shotgun (WGS) entry which is preliminary data.</text>
</comment>
<dbReference type="PROSITE" id="PS51198">
    <property type="entry name" value="UVRD_HELICASE_ATP_BIND"/>
    <property type="match status" value="1"/>
</dbReference>
<keyword evidence="2" id="KW-0547">Nucleotide-binding</keyword>
<evidence type="ECO:0000256" key="6">
    <source>
        <dbReference type="ARBA" id="ARBA00023235"/>
    </source>
</evidence>
<dbReference type="InterPro" id="IPR014017">
    <property type="entry name" value="DNA_helicase_UvrD-like_C"/>
</dbReference>
<dbReference type="GO" id="GO:0016787">
    <property type="term" value="F:hydrolase activity"/>
    <property type="evidence" value="ECO:0007669"/>
    <property type="project" value="UniProtKB-KW"/>
</dbReference>
<evidence type="ECO:0000256" key="4">
    <source>
        <dbReference type="ARBA" id="ARBA00022806"/>
    </source>
</evidence>
<sequence>MIDYGKELNREQYRVVIEEAGPLLVLAGAGSGKTRTLTYRVARLLESGVKQENILLATFTNKAARSMLNRVENLINSDTRNIMGGTFHHVAHLVLRKHAHYLGYKTNFSIVDSEDSRQIISTCMGELKIDPKLSKFPKSNIISEIISLTVNTQSTLDNILESRYPFFLHLANDINQIACLYEQKKKEMAVMDFDDLLNNCRTLLKENPDVLKTLSGRFEHILVDEYQDTNIIQADIVDLLASAHRNLMVVGDDSQSIYSFRGANFNNIINFPNRYPDCKIFKLETNYRSTPEILYLANLSINNNEKQFPKELKAVRDKGMRPVMVSARNVVKQADFVAQRVTELIRSGVPLKEIAVLYRAHYHSMEMQMEFVRRDIPFDMRSGIRFFEQAHIKDVTSYMRILVNPRDELAWRRLLIMYPKVGKATFNKIWQYLKKKDNPLEAVLTDEFIKVMSKSAKTGLEECRKTITLLLELPEKERIPEKVIDVLLNIGGYRVYLQDNYSDASSREEDLIQLGNFSAQFLQMEDFLNELALLTNMAKEENVGEEDDEDRIALSTIHQAKGLEWSYVFLIWCADGMIPLQRALKEQDGEEEERRLFYVAVTRAKDQLYLCYPALDYTRSSGVLNMAPSRFIKEIAPLSEYDEDRPFEQWAIYDDY</sequence>
<dbReference type="InterPro" id="IPR027417">
    <property type="entry name" value="P-loop_NTPase"/>
</dbReference>
<evidence type="ECO:0000259" key="11">
    <source>
        <dbReference type="PROSITE" id="PS51217"/>
    </source>
</evidence>
<evidence type="ECO:0000256" key="7">
    <source>
        <dbReference type="ARBA" id="ARBA00034617"/>
    </source>
</evidence>
<dbReference type="InterPro" id="IPR014016">
    <property type="entry name" value="UvrD-like_ATP-bd"/>
</dbReference>
<dbReference type="InterPro" id="IPR013986">
    <property type="entry name" value="DExx_box_DNA_helicase_dom_sf"/>
</dbReference>
<protein>
    <recommendedName>
        <fullName evidence="8">DNA 3'-5' helicase</fullName>
        <ecNumber evidence="8">5.6.2.4</ecNumber>
    </recommendedName>
</protein>
<evidence type="ECO:0000256" key="8">
    <source>
        <dbReference type="ARBA" id="ARBA00034808"/>
    </source>
</evidence>
<proteinExistence type="inferred from homology"/>
<evidence type="ECO:0000256" key="2">
    <source>
        <dbReference type="ARBA" id="ARBA00022741"/>
    </source>
</evidence>
<keyword evidence="6" id="KW-0413">Isomerase</keyword>
<dbReference type="AlphaFoldDB" id="A0A0W8FLA8"/>
<dbReference type="InterPro" id="IPR000212">
    <property type="entry name" value="DNA_helicase_UvrD/REP"/>
</dbReference>
<dbReference type="PANTHER" id="PTHR11070">
    <property type="entry name" value="UVRD / RECB / PCRA DNA HELICASE FAMILY MEMBER"/>
    <property type="match status" value="1"/>
</dbReference>
<dbReference type="PANTHER" id="PTHR11070:SF3">
    <property type="entry name" value="DNA 3'-5' HELICASE"/>
    <property type="match status" value="1"/>
</dbReference>
<evidence type="ECO:0000256" key="1">
    <source>
        <dbReference type="ARBA" id="ARBA00009922"/>
    </source>
</evidence>
<dbReference type="EMBL" id="LNQE01001032">
    <property type="protein sequence ID" value="KUG21680.1"/>
    <property type="molecule type" value="Genomic_DNA"/>
</dbReference>
<comment type="similarity">
    <text evidence="1">Belongs to the helicase family. UvrD subfamily.</text>
</comment>
<dbReference type="GO" id="GO:0003677">
    <property type="term" value="F:DNA binding"/>
    <property type="evidence" value="ECO:0007669"/>
    <property type="project" value="InterPro"/>
</dbReference>
<organism evidence="12">
    <name type="scientific">hydrocarbon metagenome</name>
    <dbReference type="NCBI Taxonomy" id="938273"/>
    <lineage>
        <taxon>unclassified sequences</taxon>
        <taxon>metagenomes</taxon>
        <taxon>ecological metagenomes</taxon>
    </lineage>
</organism>
<dbReference type="GO" id="GO:0000725">
    <property type="term" value="P:recombinational repair"/>
    <property type="evidence" value="ECO:0007669"/>
    <property type="project" value="TreeGrafter"/>
</dbReference>
<evidence type="ECO:0000256" key="3">
    <source>
        <dbReference type="ARBA" id="ARBA00022801"/>
    </source>
</evidence>
<gene>
    <name evidence="12" type="ORF">ASZ90_008550</name>
</gene>
<reference evidence="12" key="1">
    <citation type="journal article" date="2015" name="Proc. Natl. Acad. Sci. U.S.A.">
        <title>Networks of energetic and metabolic interactions define dynamics in microbial communities.</title>
        <authorList>
            <person name="Embree M."/>
            <person name="Liu J.K."/>
            <person name="Al-Bassam M.M."/>
            <person name="Zengler K."/>
        </authorList>
    </citation>
    <scope>NUCLEOTIDE SEQUENCE</scope>
</reference>
<evidence type="ECO:0000313" key="12">
    <source>
        <dbReference type="EMBL" id="KUG21680.1"/>
    </source>
</evidence>
<dbReference type="PROSITE" id="PS51217">
    <property type="entry name" value="UVRD_HELICASE_CTER"/>
    <property type="match status" value="1"/>
</dbReference>
<dbReference type="CDD" id="cd17932">
    <property type="entry name" value="DEXQc_UvrD"/>
    <property type="match status" value="1"/>
</dbReference>
<dbReference type="EC" id="5.6.2.4" evidence="8"/>
<feature type="domain" description="UvrD-like helicase C-terminal" evidence="11">
    <location>
        <begin position="291"/>
        <end position="562"/>
    </location>
</feature>
<dbReference type="GO" id="GO:0005524">
    <property type="term" value="F:ATP binding"/>
    <property type="evidence" value="ECO:0007669"/>
    <property type="project" value="UniProtKB-KW"/>
</dbReference>
<comment type="catalytic activity">
    <reaction evidence="9">
        <text>ATP + H2O = ADP + phosphate + H(+)</text>
        <dbReference type="Rhea" id="RHEA:13065"/>
        <dbReference type="ChEBI" id="CHEBI:15377"/>
        <dbReference type="ChEBI" id="CHEBI:15378"/>
        <dbReference type="ChEBI" id="CHEBI:30616"/>
        <dbReference type="ChEBI" id="CHEBI:43474"/>
        <dbReference type="ChEBI" id="CHEBI:456216"/>
        <dbReference type="EC" id="5.6.2.4"/>
    </reaction>
</comment>